<dbReference type="Proteomes" id="UP000008827">
    <property type="component" value="Chromosome 10"/>
</dbReference>
<evidence type="ECO:0000313" key="2">
    <source>
        <dbReference type="EnsemblPlants" id="KRH32122"/>
    </source>
</evidence>
<organism evidence="1">
    <name type="scientific">Glycine max</name>
    <name type="common">Soybean</name>
    <name type="synonym">Glycine hispida</name>
    <dbReference type="NCBI Taxonomy" id="3847"/>
    <lineage>
        <taxon>Eukaryota</taxon>
        <taxon>Viridiplantae</taxon>
        <taxon>Streptophyta</taxon>
        <taxon>Embryophyta</taxon>
        <taxon>Tracheophyta</taxon>
        <taxon>Spermatophyta</taxon>
        <taxon>Magnoliopsida</taxon>
        <taxon>eudicotyledons</taxon>
        <taxon>Gunneridae</taxon>
        <taxon>Pentapetalae</taxon>
        <taxon>rosids</taxon>
        <taxon>fabids</taxon>
        <taxon>Fabales</taxon>
        <taxon>Fabaceae</taxon>
        <taxon>Papilionoideae</taxon>
        <taxon>50 kb inversion clade</taxon>
        <taxon>NPAAA clade</taxon>
        <taxon>indigoferoid/millettioid clade</taxon>
        <taxon>Phaseoleae</taxon>
        <taxon>Glycine</taxon>
        <taxon>Glycine subgen. Soja</taxon>
    </lineage>
</organism>
<dbReference type="EMBL" id="CM000843">
    <property type="protein sequence ID" value="KRH32122.1"/>
    <property type="molecule type" value="Genomic_DNA"/>
</dbReference>
<protein>
    <submittedName>
        <fullName evidence="1 2">Uncharacterized protein</fullName>
    </submittedName>
</protein>
<evidence type="ECO:0000313" key="1">
    <source>
        <dbReference type="EMBL" id="KRH32122.1"/>
    </source>
</evidence>
<reference evidence="2" key="2">
    <citation type="submission" date="2018-02" db="UniProtKB">
        <authorList>
            <consortium name="EnsemblPlants"/>
        </authorList>
    </citation>
    <scope>IDENTIFICATION</scope>
    <source>
        <strain evidence="2">Williams 82</strain>
    </source>
</reference>
<sequence length="78" mass="8620">MSEGGASLVVAMHSYVDGSRRALRFLLLGGTFLAVQCYTRFVGPDVGVMFDPFDQQLHRRQPCGRGLVTLVGQHRPNE</sequence>
<keyword evidence="3" id="KW-1185">Reference proteome</keyword>
<dbReference type="AlphaFoldDB" id="A0A0R0HNT8"/>
<evidence type="ECO:0000313" key="3">
    <source>
        <dbReference type="Proteomes" id="UP000008827"/>
    </source>
</evidence>
<dbReference type="Gramene" id="KRH32122">
    <property type="protein sequence ID" value="KRH32122"/>
    <property type="gene ID" value="GLYMA_10G033200"/>
</dbReference>
<dbReference type="EnsemblPlants" id="KRH32122">
    <property type="protein sequence ID" value="KRH32122"/>
    <property type="gene ID" value="GLYMA_10G033200"/>
</dbReference>
<accession>A0A0R0HNT8</accession>
<dbReference type="InParanoid" id="A0A0R0HNT8"/>
<proteinExistence type="predicted"/>
<reference evidence="1 2" key="1">
    <citation type="journal article" date="2010" name="Nature">
        <title>Genome sequence of the palaeopolyploid soybean.</title>
        <authorList>
            <person name="Schmutz J."/>
            <person name="Cannon S.B."/>
            <person name="Schlueter J."/>
            <person name="Ma J."/>
            <person name="Mitros T."/>
            <person name="Nelson W."/>
            <person name="Hyten D.L."/>
            <person name="Song Q."/>
            <person name="Thelen J.J."/>
            <person name="Cheng J."/>
            <person name="Xu D."/>
            <person name="Hellsten U."/>
            <person name="May G.D."/>
            <person name="Yu Y."/>
            <person name="Sakurai T."/>
            <person name="Umezawa T."/>
            <person name="Bhattacharyya M.K."/>
            <person name="Sandhu D."/>
            <person name="Valliyodan B."/>
            <person name="Lindquist E."/>
            <person name="Peto M."/>
            <person name="Grant D."/>
            <person name="Shu S."/>
            <person name="Goodstein D."/>
            <person name="Barry K."/>
            <person name="Futrell-Griggs M."/>
            <person name="Abernathy B."/>
            <person name="Du J."/>
            <person name="Tian Z."/>
            <person name="Zhu L."/>
            <person name="Gill N."/>
            <person name="Joshi T."/>
            <person name="Libault M."/>
            <person name="Sethuraman A."/>
            <person name="Zhang X.-C."/>
            <person name="Shinozaki K."/>
            <person name="Nguyen H.T."/>
            <person name="Wing R.A."/>
            <person name="Cregan P."/>
            <person name="Specht J."/>
            <person name="Grimwood J."/>
            <person name="Rokhsar D."/>
            <person name="Stacey G."/>
            <person name="Shoemaker R.C."/>
            <person name="Jackson S.A."/>
        </authorList>
    </citation>
    <scope>NUCLEOTIDE SEQUENCE [LARGE SCALE GENOMIC DNA]</scope>
    <source>
        <strain evidence="2">cv. Williams 82</strain>
        <tissue evidence="1">Callus</tissue>
    </source>
</reference>
<reference evidence="1" key="3">
    <citation type="submission" date="2018-07" db="EMBL/GenBank/DDBJ databases">
        <title>WGS assembly of Glycine max.</title>
        <authorList>
            <person name="Schmutz J."/>
            <person name="Cannon S."/>
            <person name="Schlueter J."/>
            <person name="Ma J."/>
            <person name="Mitros T."/>
            <person name="Nelson W."/>
            <person name="Hyten D."/>
            <person name="Song Q."/>
            <person name="Thelen J."/>
            <person name="Cheng J."/>
            <person name="Xu D."/>
            <person name="Hellsten U."/>
            <person name="May G."/>
            <person name="Yu Y."/>
            <person name="Sakurai T."/>
            <person name="Umezawa T."/>
            <person name="Bhattacharyya M."/>
            <person name="Sandhu D."/>
            <person name="Valliyodan B."/>
            <person name="Lindquist E."/>
            <person name="Peto M."/>
            <person name="Grant D."/>
            <person name="Shu S."/>
            <person name="Goodstein D."/>
            <person name="Barry K."/>
            <person name="Futrell-Griggs M."/>
            <person name="Abernathy B."/>
            <person name="Du J."/>
            <person name="Tian Z."/>
            <person name="Zhu L."/>
            <person name="Gill N."/>
            <person name="Joshi T."/>
            <person name="Libault M."/>
            <person name="Sethuraman A."/>
            <person name="Zhang X."/>
            <person name="Shinozaki K."/>
            <person name="Nguyen H."/>
            <person name="Wing R."/>
            <person name="Cregan P."/>
            <person name="Specht J."/>
            <person name="Grimwood J."/>
            <person name="Rokhsar D."/>
            <person name="Stacey G."/>
            <person name="Shoemaker R."/>
            <person name="Jackson S."/>
        </authorList>
    </citation>
    <scope>NUCLEOTIDE SEQUENCE</scope>
    <source>
        <tissue evidence="1">Callus</tissue>
    </source>
</reference>
<name>A0A0R0HNT8_SOYBN</name>
<gene>
    <name evidence="1" type="ORF">GLYMA_10G033200</name>
</gene>